<evidence type="ECO:0000313" key="1">
    <source>
        <dbReference type="EMBL" id="ODM97334.1"/>
    </source>
</evidence>
<dbReference type="EMBL" id="LJIJ01000454">
    <property type="protein sequence ID" value="ODM97334.1"/>
    <property type="molecule type" value="Genomic_DNA"/>
</dbReference>
<protein>
    <submittedName>
        <fullName evidence="1">Uncharacterized protein</fullName>
    </submittedName>
</protein>
<evidence type="ECO:0000313" key="2">
    <source>
        <dbReference type="Proteomes" id="UP000094527"/>
    </source>
</evidence>
<name>A0A1D2MWZ4_ORCCI</name>
<dbReference type="Proteomes" id="UP000094527">
    <property type="component" value="Unassembled WGS sequence"/>
</dbReference>
<comment type="caution">
    <text evidence="1">The sequence shown here is derived from an EMBL/GenBank/DDBJ whole genome shotgun (WGS) entry which is preliminary data.</text>
</comment>
<reference evidence="1 2" key="1">
    <citation type="journal article" date="2016" name="Genome Biol. Evol.">
        <title>Gene Family Evolution Reflects Adaptation to Soil Environmental Stressors in the Genome of the Collembolan Orchesella cincta.</title>
        <authorList>
            <person name="Faddeeva-Vakhrusheva A."/>
            <person name="Derks M.F."/>
            <person name="Anvar S.Y."/>
            <person name="Agamennone V."/>
            <person name="Suring W."/>
            <person name="Smit S."/>
            <person name="van Straalen N.M."/>
            <person name="Roelofs D."/>
        </authorList>
    </citation>
    <scope>NUCLEOTIDE SEQUENCE [LARGE SCALE GENOMIC DNA]</scope>
    <source>
        <tissue evidence="1">Mixed pool</tissue>
    </source>
</reference>
<keyword evidence="2" id="KW-1185">Reference proteome</keyword>
<accession>A0A1D2MWZ4</accession>
<proteinExistence type="predicted"/>
<gene>
    <name evidence="1" type="ORF">Ocin01_09352</name>
</gene>
<sequence>MDPTEFEDNPNQDTNFMKNLQRRYAWTQKRMNSIFFSAMSREMSTNTGVT</sequence>
<organism evidence="1 2">
    <name type="scientific">Orchesella cincta</name>
    <name type="common">Springtail</name>
    <name type="synonym">Podura cincta</name>
    <dbReference type="NCBI Taxonomy" id="48709"/>
    <lineage>
        <taxon>Eukaryota</taxon>
        <taxon>Metazoa</taxon>
        <taxon>Ecdysozoa</taxon>
        <taxon>Arthropoda</taxon>
        <taxon>Hexapoda</taxon>
        <taxon>Collembola</taxon>
        <taxon>Entomobryomorpha</taxon>
        <taxon>Entomobryoidea</taxon>
        <taxon>Orchesellidae</taxon>
        <taxon>Orchesellinae</taxon>
        <taxon>Orchesella</taxon>
    </lineage>
</organism>
<dbReference type="AlphaFoldDB" id="A0A1D2MWZ4"/>